<sequence length="62" mass="6688">MLSLFPSQSQAESNLHVLAIVAVGGNTIDGCFEALKQHTPLYIRTNSKEKRSYAPPGRISSG</sequence>
<dbReference type="InParanoid" id="E5A7I5"/>
<gene>
    <name evidence="1" type="ORF">LEMA_uP088190.1</name>
</gene>
<dbReference type="VEuPathDB" id="FungiDB:LEMA_uP088190.1"/>
<accession>E5A7I5</accession>
<evidence type="ECO:0000313" key="1">
    <source>
        <dbReference type="EMBL" id="CBX99580.1"/>
    </source>
</evidence>
<dbReference type="EMBL" id="FP929136">
    <property type="protein sequence ID" value="CBX99580.1"/>
    <property type="molecule type" value="Genomic_DNA"/>
</dbReference>
<dbReference type="HOGENOM" id="CLU_2904627_0_0_1"/>
<proteinExistence type="predicted"/>
<name>E5A7I5_LEPMJ</name>
<keyword evidence="2" id="KW-1185">Reference proteome</keyword>
<evidence type="ECO:0000313" key="2">
    <source>
        <dbReference type="Proteomes" id="UP000002668"/>
    </source>
</evidence>
<protein>
    <submittedName>
        <fullName evidence="1">Uncharacterized protein</fullName>
    </submittedName>
</protein>
<dbReference type="Proteomes" id="UP000002668">
    <property type="component" value="Genome"/>
</dbReference>
<organism evidence="1 2">
    <name type="scientific">Leptosphaeria maculans (strain JN3 / isolate v23.1.3 / race Av1-4-5-6-7-8)</name>
    <name type="common">Blackleg fungus</name>
    <name type="synonym">Phoma lingam</name>
    <dbReference type="NCBI Taxonomy" id="985895"/>
    <lineage>
        <taxon>Eukaryota</taxon>
        <taxon>Fungi</taxon>
        <taxon>Dikarya</taxon>
        <taxon>Ascomycota</taxon>
        <taxon>Pezizomycotina</taxon>
        <taxon>Dothideomycetes</taxon>
        <taxon>Pleosporomycetidae</taxon>
        <taxon>Pleosporales</taxon>
        <taxon>Pleosporineae</taxon>
        <taxon>Leptosphaeriaceae</taxon>
        <taxon>Plenodomus</taxon>
        <taxon>Plenodomus lingam/Leptosphaeria maculans species complex</taxon>
    </lineage>
</organism>
<dbReference type="AlphaFoldDB" id="E5A7I5"/>
<reference evidence="2" key="1">
    <citation type="journal article" date="2011" name="Nat. Commun.">
        <title>Effector diversification within compartments of the Leptosphaeria maculans genome affected by Repeat-Induced Point mutations.</title>
        <authorList>
            <person name="Rouxel T."/>
            <person name="Grandaubert J."/>
            <person name="Hane J.K."/>
            <person name="Hoede C."/>
            <person name="van de Wouw A.P."/>
            <person name="Couloux A."/>
            <person name="Dominguez V."/>
            <person name="Anthouard V."/>
            <person name="Bally P."/>
            <person name="Bourras S."/>
            <person name="Cozijnsen A.J."/>
            <person name="Ciuffetti L.M."/>
            <person name="Degrave A."/>
            <person name="Dilmaghani A."/>
            <person name="Duret L."/>
            <person name="Fudal I."/>
            <person name="Goodwin S.B."/>
            <person name="Gout L."/>
            <person name="Glaser N."/>
            <person name="Linglin J."/>
            <person name="Kema G.H.J."/>
            <person name="Lapalu N."/>
            <person name="Lawrence C.B."/>
            <person name="May K."/>
            <person name="Meyer M."/>
            <person name="Ollivier B."/>
            <person name="Poulain J."/>
            <person name="Schoch C.L."/>
            <person name="Simon A."/>
            <person name="Spatafora J.W."/>
            <person name="Stachowiak A."/>
            <person name="Turgeon B.G."/>
            <person name="Tyler B.M."/>
            <person name="Vincent D."/>
            <person name="Weissenbach J."/>
            <person name="Amselem J."/>
            <person name="Quesneville H."/>
            <person name="Oliver R.P."/>
            <person name="Wincker P."/>
            <person name="Balesdent M.-H."/>
            <person name="Howlett B.J."/>
        </authorList>
    </citation>
    <scope>NUCLEOTIDE SEQUENCE [LARGE SCALE GENOMIC DNA]</scope>
    <source>
        <strain evidence="2">JN3 / isolate v23.1.3 / race Av1-4-5-6-7-8</strain>
    </source>
</reference>